<keyword evidence="3" id="KW-0853">WD repeat</keyword>
<keyword evidence="11" id="KW-1185">Reference proteome</keyword>
<feature type="compositionally biased region" description="Basic and acidic residues" evidence="6">
    <location>
        <begin position="661"/>
        <end position="683"/>
    </location>
</feature>
<sequence length="693" mass="78940">MLKSTNSNGVSVYQVSGTNVARSLPDWIARKRKKALRYDVDYQNRVDLIQDFEFSEASNRIRVTRDGQYAMATGTYKPQIHVYEFSNLGIKFSRHTEAENVDFTILSEDWTKSIHLQNDRSLEFQVKGERYFKTRIPKFGRCLAYNDVSCDIYVGASGNEIYRLNLEQGRFMRPFELDSKRGVNSIDVNPIHGLISAGLEDGTVEFWDPRAKQRVIKVAINDGSGSQGEVSCVKFRNDGLNFACGTSNGLTMLYDLRTSLPMLTKDQGYGFDVKKIIWLDNAGAEDSNSLILTADRKIAKIWNRSSGKAFAAMEPSVNINDVEYIPKSGMFFMATESIPMHTYYIPALGPSPKWCSFLDNITEELEEKPSDTVYSNYRFVTKQDVKKLNIQHLVGTKVLKAYMHGYFINTELYDKVNLIANPTALEDERDREIKKRIEKERESRTRSTGAVTNTKVKINKDFVGHLEKKFGSGVAENIVNDDRFSEMFSDPAFQIDTTNFDYQQINASSSAGGMKPLTAAEESDEERLEEEKDGVSPSSSEEEEDEDAEKSEEEEQEDEEEKKRVAEERSEKIRHRLQKRKEQKKHDEERKRIYLSTLKAVDGKEGDALSGKDKNISFGAQVALQRKKNQMAKDHQSDVRIHKAPSGSAEITFIPKKNKKKGGENGDFGEQRGKKKQVYEGRRRASRNTFRGM</sequence>
<proteinExistence type="inferred from homology"/>
<evidence type="ECO:0000256" key="6">
    <source>
        <dbReference type="SAM" id="MobiDB-lite"/>
    </source>
</evidence>
<dbReference type="PANTHER" id="PTHR14927:SF0">
    <property type="entry name" value="NUCLEOLAR PROTEIN 10"/>
    <property type="match status" value="1"/>
</dbReference>
<dbReference type="InterPro" id="IPR040382">
    <property type="entry name" value="NOL10/Enp2"/>
</dbReference>
<dbReference type="InterPro" id="IPR012580">
    <property type="entry name" value="NUC153"/>
</dbReference>
<dbReference type="InterPro" id="IPR056551">
    <property type="entry name" value="Beta-prop_NOL10_N"/>
</dbReference>
<dbReference type="Pfam" id="PF23098">
    <property type="entry name" value="Beta-prop_NOL10_N"/>
    <property type="match status" value="1"/>
</dbReference>
<reference evidence="10 11" key="1">
    <citation type="submission" date="2018-12" db="EMBL/GenBank/DDBJ databases">
        <authorList>
            <person name="Tiukova I."/>
            <person name="Dainat J."/>
        </authorList>
    </citation>
    <scope>NUCLEOTIDE SEQUENCE [LARGE SCALE GENOMIC DNA]</scope>
</reference>
<feature type="compositionally biased region" description="Acidic residues" evidence="6">
    <location>
        <begin position="540"/>
        <end position="560"/>
    </location>
</feature>
<dbReference type="AlphaFoldDB" id="A0A448YSA9"/>
<keyword evidence="5" id="KW-0539">Nucleus</keyword>
<dbReference type="GO" id="GO:0032040">
    <property type="term" value="C:small-subunit processome"/>
    <property type="evidence" value="ECO:0007669"/>
    <property type="project" value="TreeGrafter"/>
</dbReference>
<organism evidence="10 11">
    <name type="scientific">Brettanomyces naardenensis</name>
    <name type="common">Yeast</name>
    <dbReference type="NCBI Taxonomy" id="13370"/>
    <lineage>
        <taxon>Eukaryota</taxon>
        <taxon>Fungi</taxon>
        <taxon>Dikarya</taxon>
        <taxon>Ascomycota</taxon>
        <taxon>Saccharomycotina</taxon>
        <taxon>Pichiomycetes</taxon>
        <taxon>Pichiales</taxon>
        <taxon>Pichiaceae</taxon>
        <taxon>Brettanomyces</taxon>
    </lineage>
</organism>
<dbReference type="Pfam" id="PF23097">
    <property type="entry name" value="NOL10_2nd"/>
    <property type="match status" value="1"/>
</dbReference>
<dbReference type="PANTHER" id="PTHR14927">
    <property type="entry name" value="NUCLEOLAR PROTEIN 10"/>
    <property type="match status" value="1"/>
</dbReference>
<evidence type="ECO:0000256" key="3">
    <source>
        <dbReference type="ARBA" id="ARBA00022574"/>
    </source>
</evidence>
<feature type="compositionally biased region" description="Basic and acidic residues" evidence="6">
    <location>
        <begin position="631"/>
        <end position="641"/>
    </location>
</feature>
<dbReference type="InterPro" id="IPR015943">
    <property type="entry name" value="WD40/YVTN_repeat-like_dom_sf"/>
</dbReference>
<accession>A0A448YSA9</accession>
<keyword evidence="4" id="KW-0677">Repeat</keyword>
<dbReference type="GO" id="GO:0030686">
    <property type="term" value="C:90S preribosome"/>
    <property type="evidence" value="ECO:0007669"/>
    <property type="project" value="TreeGrafter"/>
</dbReference>
<dbReference type="InterPro" id="IPR056550">
    <property type="entry name" value="NOL10_2nd"/>
</dbReference>
<evidence type="ECO:0000259" key="8">
    <source>
        <dbReference type="Pfam" id="PF23097"/>
    </source>
</evidence>
<evidence type="ECO:0000259" key="9">
    <source>
        <dbReference type="Pfam" id="PF23098"/>
    </source>
</evidence>
<feature type="compositionally biased region" description="Basic residues" evidence="6">
    <location>
        <begin position="572"/>
        <end position="583"/>
    </location>
</feature>
<feature type="domain" description="Nucleolar protein 10-like N-terminal" evidence="9">
    <location>
        <begin position="19"/>
        <end position="369"/>
    </location>
</feature>
<gene>
    <name evidence="10" type="ORF">BRENAR_LOCUS4530</name>
</gene>
<dbReference type="OrthoDB" id="273340at2759"/>
<feature type="domain" description="Nucleolar protein 10-like second" evidence="8">
    <location>
        <begin position="373"/>
        <end position="421"/>
    </location>
</feature>
<dbReference type="Pfam" id="PF08159">
    <property type="entry name" value="NUC153"/>
    <property type="match status" value="1"/>
</dbReference>
<feature type="domain" description="NUC153" evidence="7">
    <location>
        <begin position="481"/>
        <end position="508"/>
    </location>
</feature>
<evidence type="ECO:0000259" key="7">
    <source>
        <dbReference type="Pfam" id="PF08159"/>
    </source>
</evidence>
<dbReference type="FunCoup" id="A0A448YSA9">
    <property type="interactions" value="1282"/>
</dbReference>
<dbReference type="SMART" id="SM00320">
    <property type="entry name" value="WD40"/>
    <property type="match status" value="2"/>
</dbReference>
<dbReference type="SUPFAM" id="SSF50978">
    <property type="entry name" value="WD40 repeat-like"/>
    <property type="match status" value="1"/>
</dbReference>
<evidence type="ECO:0000256" key="5">
    <source>
        <dbReference type="ARBA" id="ARBA00023242"/>
    </source>
</evidence>
<feature type="region of interest" description="Disordered" evidence="6">
    <location>
        <begin position="627"/>
        <end position="693"/>
    </location>
</feature>
<dbReference type="Proteomes" id="UP000290900">
    <property type="component" value="Unassembled WGS sequence"/>
</dbReference>
<dbReference type="Gene3D" id="2.130.10.10">
    <property type="entry name" value="YVTN repeat-like/Quinoprotein amine dehydrogenase"/>
    <property type="match status" value="1"/>
</dbReference>
<dbReference type="GO" id="GO:0000462">
    <property type="term" value="P:maturation of SSU-rRNA from tricistronic rRNA transcript (SSU-rRNA, 5.8S rRNA, LSU-rRNA)"/>
    <property type="evidence" value="ECO:0007669"/>
    <property type="project" value="TreeGrafter"/>
</dbReference>
<feature type="region of interest" description="Disordered" evidence="6">
    <location>
        <begin position="507"/>
        <end position="593"/>
    </location>
</feature>
<name>A0A448YSA9_BRENA</name>
<evidence type="ECO:0000256" key="2">
    <source>
        <dbReference type="ARBA" id="ARBA00005264"/>
    </source>
</evidence>
<dbReference type="InterPro" id="IPR001680">
    <property type="entry name" value="WD40_rpt"/>
</dbReference>
<evidence type="ECO:0000313" key="10">
    <source>
        <dbReference type="EMBL" id="VEU23801.1"/>
    </source>
</evidence>
<evidence type="ECO:0000313" key="11">
    <source>
        <dbReference type="Proteomes" id="UP000290900"/>
    </source>
</evidence>
<comment type="similarity">
    <text evidence="2">Belongs to the WD repeat NOL10/ENP2 family.</text>
</comment>
<dbReference type="EMBL" id="CAACVR010000056">
    <property type="protein sequence ID" value="VEU23801.1"/>
    <property type="molecule type" value="Genomic_DNA"/>
</dbReference>
<evidence type="ECO:0000256" key="1">
    <source>
        <dbReference type="ARBA" id="ARBA00004604"/>
    </source>
</evidence>
<dbReference type="InParanoid" id="A0A448YSA9"/>
<dbReference type="STRING" id="13370.A0A448YSA9"/>
<protein>
    <submittedName>
        <fullName evidence="10">DEKNAAC105030</fullName>
    </submittedName>
</protein>
<evidence type="ECO:0000256" key="4">
    <source>
        <dbReference type="ARBA" id="ARBA00022737"/>
    </source>
</evidence>
<dbReference type="InterPro" id="IPR036322">
    <property type="entry name" value="WD40_repeat_dom_sf"/>
</dbReference>
<comment type="subcellular location">
    <subcellularLocation>
        <location evidence="1">Nucleus</location>
        <location evidence="1">Nucleolus</location>
    </subcellularLocation>
</comment>
<feature type="compositionally biased region" description="Basic and acidic residues" evidence="6">
    <location>
        <begin position="561"/>
        <end position="571"/>
    </location>
</feature>